<dbReference type="SMART" id="SM00822">
    <property type="entry name" value="PKS_KR"/>
    <property type="match status" value="1"/>
</dbReference>
<dbReference type="InterPro" id="IPR036291">
    <property type="entry name" value="NAD(P)-bd_dom_sf"/>
</dbReference>
<keyword evidence="2" id="KW-0560">Oxidoreductase</keyword>
<protein>
    <submittedName>
        <fullName evidence="5">Putative oxidoreductase</fullName>
    </submittedName>
</protein>
<evidence type="ECO:0000313" key="6">
    <source>
        <dbReference type="Proteomes" id="UP000001409"/>
    </source>
</evidence>
<dbReference type="PANTHER" id="PTHR44196:SF2">
    <property type="entry name" value="SHORT-CHAIN DEHYDROGENASE-RELATED"/>
    <property type="match status" value="1"/>
</dbReference>
<evidence type="ECO:0000256" key="1">
    <source>
        <dbReference type="ARBA" id="ARBA00006484"/>
    </source>
</evidence>
<dbReference type="PIRSF" id="PIRSF000126">
    <property type="entry name" value="11-beta-HSD1"/>
    <property type="match status" value="1"/>
</dbReference>
<evidence type="ECO:0000256" key="2">
    <source>
        <dbReference type="ARBA" id="ARBA00023002"/>
    </source>
</evidence>
<dbReference type="HOGENOM" id="CLU_010194_2_1_11"/>
<organism evidence="5 6">
    <name type="scientific">Corynebacterium efficiens (strain DSM 44549 / YS-314 / AJ 12310 / JCM 11189 / NBRC 100395)</name>
    <dbReference type="NCBI Taxonomy" id="196164"/>
    <lineage>
        <taxon>Bacteria</taxon>
        <taxon>Bacillati</taxon>
        <taxon>Actinomycetota</taxon>
        <taxon>Actinomycetes</taxon>
        <taxon>Mycobacteriales</taxon>
        <taxon>Corynebacteriaceae</taxon>
        <taxon>Corynebacterium</taxon>
    </lineage>
</organism>
<dbReference type="PRINTS" id="PR00080">
    <property type="entry name" value="SDRFAMILY"/>
</dbReference>
<accession>C8NQY4</accession>
<keyword evidence="6" id="KW-1185">Reference proteome</keyword>
<dbReference type="eggNOG" id="COG0300">
    <property type="taxonomic scope" value="Bacteria"/>
</dbReference>
<comment type="similarity">
    <text evidence="1 3">Belongs to the short-chain dehydrogenases/reductases (SDR) family.</text>
</comment>
<dbReference type="InterPro" id="IPR002347">
    <property type="entry name" value="SDR_fam"/>
</dbReference>
<dbReference type="SUPFAM" id="SSF51735">
    <property type="entry name" value="NAD(P)-binding Rossmann-fold domains"/>
    <property type="match status" value="1"/>
</dbReference>
<dbReference type="GO" id="GO:0016020">
    <property type="term" value="C:membrane"/>
    <property type="evidence" value="ECO:0007669"/>
    <property type="project" value="TreeGrafter"/>
</dbReference>
<dbReference type="KEGG" id="cef:CE2369"/>
<dbReference type="GO" id="GO:0016491">
    <property type="term" value="F:oxidoreductase activity"/>
    <property type="evidence" value="ECO:0007669"/>
    <property type="project" value="UniProtKB-KW"/>
</dbReference>
<dbReference type="Gene3D" id="3.40.50.720">
    <property type="entry name" value="NAD(P)-binding Rossmann-like Domain"/>
    <property type="match status" value="1"/>
</dbReference>
<evidence type="ECO:0000256" key="3">
    <source>
        <dbReference type="RuleBase" id="RU000363"/>
    </source>
</evidence>
<dbReference type="PANTHER" id="PTHR44196">
    <property type="entry name" value="DEHYDROGENASE/REDUCTASE SDR FAMILY MEMBER 7B"/>
    <property type="match status" value="1"/>
</dbReference>
<name>Q8FMY0_COREF</name>
<sequence length="275" mass="29720">MIIKSKEFAMALPTPSHSARALVTGASQGIGLAIARDLARYGHNLILAARRGELLQEIAEELESRHGVIVEVRAVDLADREQRAELIEEIRGREINIIINSAGIASFGPFKDQDWDYETTQFDLNATAVFELTRAVLDGMLERGTGAICNVGSAAGNVPIPNNATYVLTKAGVNAFTEALHYELRGTGVACTLLAPGPVRESVVPESEQSIVDKVVPDFLWTTYESCSAETLRALSRNRRRVVPGPLSKAMNAISTIAPTAVLSPVMGWVYSKMS</sequence>
<accession>Q8FMY0</accession>
<evidence type="ECO:0000313" key="5">
    <source>
        <dbReference type="EMBL" id="BAC19179.1"/>
    </source>
</evidence>
<dbReference type="Proteomes" id="UP000001409">
    <property type="component" value="Chromosome"/>
</dbReference>
<dbReference type="NCBIfam" id="NF040690">
    <property type="entry name" value="mycolate_SDR"/>
    <property type="match status" value="1"/>
</dbReference>
<dbReference type="EMBL" id="BA000035">
    <property type="protein sequence ID" value="BAC19179.1"/>
    <property type="molecule type" value="Genomic_DNA"/>
</dbReference>
<dbReference type="CDD" id="cd05233">
    <property type="entry name" value="SDR_c"/>
    <property type="match status" value="1"/>
</dbReference>
<evidence type="ECO:0000259" key="4">
    <source>
        <dbReference type="SMART" id="SM00822"/>
    </source>
</evidence>
<dbReference type="Pfam" id="PF00106">
    <property type="entry name" value="adh_short"/>
    <property type="match status" value="1"/>
</dbReference>
<proteinExistence type="inferred from homology"/>
<dbReference type="PRINTS" id="PR00081">
    <property type="entry name" value="GDHRDH"/>
</dbReference>
<reference evidence="5 6" key="1">
    <citation type="journal article" date="2003" name="Genome Res.">
        <title>Comparative complete genome sequence analysis of the amino acid replacements responsible for the thermostability of Corynebacterium efficiens.</title>
        <authorList>
            <person name="Nishio Y."/>
            <person name="Nakamura Y."/>
            <person name="Kawarabayasi Y."/>
            <person name="Usuda Y."/>
            <person name="Kimura E."/>
            <person name="Sugimoto S."/>
            <person name="Matsui K."/>
            <person name="Yamagishi A."/>
            <person name="Kikuchi H."/>
            <person name="Ikeo K."/>
            <person name="Gojobori T."/>
        </authorList>
    </citation>
    <scope>NUCLEOTIDE SEQUENCE [LARGE SCALE GENOMIC DNA]</scope>
    <source>
        <strain evidence="6">DSM 44549 / YS-314 / AJ 12310 / JCM 11189 / NBRC 100395</strain>
    </source>
</reference>
<dbReference type="AlphaFoldDB" id="Q8FMY0"/>
<dbReference type="InterPro" id="IPR057326">
    <property type="entry name" value="KR_dom"/>
</dbReference>
<dbReference type="STRING" id="196164.gene:10742804"/>
<feature type="domain" description="Ketoreductase" evidence="4">
    <location>
        <begin position="19"/>
        <end position="202"/>
    </location>
</feature>